<reference evidence="3" key="1">
    <citation type="submission" date="2023-06" db="EMBL/GenBank/DDBJ databases">
        <authorList>
            <person name="Kurt Z."/>
        </authorList>
    </citation>
    <scope>NUCLEOTIDE SEQUENCE</scope>
</reference>
<accession>A0AA86RHU2</accession>
<keyword evidence="1" id="KW-0472">Membrane</keyword>
<keyword evidence="2" id="KW-0732">Signal</keyword>
<gene>
    <name evidence="4" type="ORF">HINF_LOCUS60388</name>
    <name evidence="3" type="ORF">HINF_LOCUS65931</name>
</gene>
<sequence length="6306" mass="695921">MFAFMLLSLQETMSECTWMTSGRIWRPTVWCSLDSKIDLAEWNNPGLKISNYTNSSSLDLTVVNVPMLSIRHPGEYISLYSLIDLEVDSSISNAFFAVNVTIDMNAPENKYTKELIVSIFESVIGSLYNVTVVGEIRIINLDYNVMSRIELSRMLGTTGVDEIALREVDAINGNFQNISSSLKYFINGQEINYDNQTVAYLDSHGVQQNSVKIRYQDVLDMCQDGSYLVEPYNLNVFDIHIPQLHSCYSTCPSVTENNKGRQCRICNAGEIPHNLTLADMLVAPYNVQAKETKFYSEVTNSVFATTIYFGFDYVQHRNAFIDFYPQLLVNAIEGTDQINGMPVKFFDAQQNELPISYPDSDIHWTVYYTPNKAVGIMKDINGTDMDPVTCKDGDIYDLASNECVKSLKCTVDNHNYLFETMCLKYCFNNFRVVKFSITPVPDIANQCVYECPMDLGYVEPTTPNNADPVQTPCVRCADSGMVASSAGCVALDGSSKCPSGKYLLSNGKACFSVCPDGTYTDTTNMKCIIPSSLADCNNTDYPYFVAYSQIVTGTNNYQRYNNICQRLKPYGLYRILAADSVTLTNEYRPLCAGSIRLDFSCDPNPNGKCDINAALEDWTQIVGGVISADEHPRDHKGNGIYGEFIIPSKVPAGTITDQTDPNFVDDYNIMYERLNKGTVIPAGDAVKTTPQPWALQILRFFSRVFNAIRAPTKNGKDCHKSCPDPLVDVFGECQKECPDMTYKQTETGTCNLCGSSLYDGGTLWNRTSRNCTDKCVYFNMTYGEKFCEGNTTSIEQEFCKIKKIDPYAYPFDEYLCLDHCYAGWKLFGDLCVSNCRDWYVYTALGATYDKDQCLDTCPGDYFTIESLPDRSKQANCYSSCAFPFATRKNSDHYKGVNKDECFYCPFFVGADQVCRKTCEYVNEYRFSSIGNAGIYTSDLYGDIKVRTCETFSEDPLAPVADCPKVQYVVMKFPDNLKYSIEAGAVQKLCRADCSGMLLLEEKNRCYTLTDGCPEGQSIDHTKTKCVKICASGYLVRIVSNLRTCELVCSAGQLVNLSSTPVSCVVSTPSINDKFYEYDNGNKIIIDSCAGFQYLDSAKDANLKRCEKTCAVMGIKFQIKNTCVPSCKDHPTNNFVDNSTNECLKECPSGRFLLQADGEYHCQAAFEDTKTYITDPAQTPLYLSEQADVVSCAYLNSAKAFKMGETCVAACPSTAALYNSSKICSSACVGTDIYNENGFCVPACASSTFDAQNVCVPAATCTATFSGLCVQCAPKQFVSRATKTCVDTCAYVNGVFCEEPTDTINCPKFQVENGQKVCKPSCTLELNNECFVACPQGYTGTTGTCAPCADYYKQDKTCVPEAAGMIYTKINGLKILVDNCDTGYWIQENANVKHCESKCELIDPIYKFAVNQICVTSCRSTATTKFVANKTNQCVDVCQSGFYWKDAAKEVHCLDKRNINRPAGIDKEVSYYQLNTTYFETEYDAIVEENGWFNYTTIQKPKQVEKWKWVETIVDYFKGYQREENDCRDFLGFEFGYNNQCVSACPAAATYYMQDHKCVANCIDTTEKFVVSQTSLACLPTCVDDGANDKQFYQEQLPGLLVCVSECLYQNFTGVDIAYHPTLIRCEDSCLKFKTARLVDPDPLLTNPRKCIAACGPNKTFISENNFTCVEKCRSKIFVYENGVMRCVVPTTEEAQCIQLIQRDVTQFNTVYLVPAVYNDYKQCIKCPVGQFILRTTGECTSTCSFKGLLNPNDKYYCEAGIDAVKCPFTKEGQCITVEQSKTMVILGTECFTQAQGCPLGKIMDVSKSKCLDKCEDGQFISIELPKFCIAGCPHIYNKTDQTCTNPTAPTYYSVLDGTKHIKANCDVGYWMKDTTNANSIRCEVSCAAMGVAFQLNFTCVPSCRDHPTNRFVANKTNDCVDECYSGLYERKGDEIHCIEKSDPKRVVGIDTSVDEDEFVGYYREADDCSTFGTAKFTNGITCKDVCPPEKPYYTSTFVCVSSCVGTAENFVLSVGSMQCIKECPTEYYYSASGIMTCIDTCNTVTKSTGIDKYSATRLRCEDSCSLFTEATLVDPDFKPTTATNRNKCISQCRINKPFVTEDKSTCTATCGSSKFVVENSQPRCVTTCTGTLVLNEQVKVGYEQCLTCTAPLLTDRTTGACVAPADCTRINGSYCENANDTVNCPKFQVLADKTTVCVSTCPQIEYKNQCFNTEGCPAPLFVDALGKTCVESCVSGQITITSPIMKCTTGCTGTDIFDLTTKSCVIPTVNPTYYKVVNDTKIIVPNCNNGYQMADPSPAITIRCEDNCSVMNMSYQLDNKCVVSCLDHPTNKFVAANGKTCVDECNTTLFSKINNQYQCVSKNTSQVTGVDTQIADPFFNGYKRQEDNCTDYGNNYFQDIMECVPVCPAARSFYTTNFICTDNCKNTNQKFIEAGSKKCQEQCKTMYYHLVGTDLVCTSECPSKVSGFDVIHSNTTLRCETSCSVFDSAKLIDPDYSISTSTGSAGLVNCIAECRNDKPYISIDGTTCVAECNPKLFTIENGKVHCRPFGYCGAPVLNAAIAPDYYQCLCTAPLLTDRTTGACVAPADCTRINGSYCENANDTVNCPKFQVLADKTTVCEKICPQIEYKNQCFNTTEGCPTPLFVDALGTTCVESCTDGAVIDQTSLLIKKCKTGCGDKIYNNHTDLCMDLPITAPIIYYEVVNGTKVWIPDCDGRYWLPDPTSSFARRCEDNCTVMNIKFQIGWQCIPSCFANPTNKFVSINGYECVDFCFSGLFQKDPAGELHCIAKNDSKVTGIDTTIVPALPTLPPIYKQDDNCTTFGDNKYQYGMTCVKECPTDKPFYTSDFKCATTCMETNEKFVQTDSSNACSAVCQTQYYQMNDNETSLVCLTNCSHPSTSGLDITVSNTTLRCSSACSDLVPFQLIDPDYKVAGRVKCIPECRADKPFISVDNTTCVAVCDTQTIIIENGVPRCVKQDELINECRATIAAPQYGPDYRQCIKCTGTQFVDRVTGKCIANCTIIGSNPAFCETTGTDDCPFKVVKNGQNYCVKPDCASQGMLQLNDTCYTQEQGCPAGTAIEGNQCVAKCAVGSVMYTDVVLKCIACPAATPYFNPATKTCVNSGDYYEETNGSKVIVPDCNNKTYLKPTPDVKPYRCEANCSVMNINYQIGSECIASCFAHPTNKFIGANNSCVDECYSGLYSKVDGQFYCVKKNDSQVTGIDSAVASNSYFNGYKRQEDNCTDYGLNYFQDLMECVPVCPAARSFYTSKFICTESCMTTSEKFVQTSTSKACIAECKTQYYEGLPIGAVNSLACLEHCPSNNVSGFDKFSNNTLRCEADCSAFGASNLIDPDFSVDQGSGVIRRKCMEECRADKPFVTGTPSTCTNTCTPAFITSVNSVLTCTTSCTPSLPVELPAPFTGYQQCCAASQLINRTNGNCVPACTRTNGSYCEDANDTVNCPKFQVIGLVTVCLKNCTGLVELNGQCYKPSEGCPTGYLMNAAKTECVTACLNNTIVDQTSTPAQCRSGCGTSIYDPIKNECLVPTVPPTYYKIVNDTKILVPNCDNGYWMPDEVYPDVARRCEDNCSVMNIKYHIDFQCVSSCFNTTTNKFVSINGQECVDFCASALYSKVNGELQCAVKNASQVTGKDPSVTDPYFNGYDRQEDNCTDYGVNKFQYKMTCLKECPSDKPFYTSKFICATTCMETDEKFVENELSTECISQCKTQYYQAATSSTRLVCTQSCPTNNAIGFDSYSNTTYRCEASCTKFNTSVLVNPGVEAGGHTTCISTCPTTSKFITVDGLTCTATCDKQIFEMLPVGIIKCLDSCVSTPILNDALMNGYKQCMICPNYTERDTGKCVSTCDYINGSYCESFCKPTQVINNLTVCSTNCSGKLELDNECYDVAKGCPEPYFMNVEKTKCVTKCDAGTLPVLNVSPKQCKPGCGKNIYDPIKDICFVPTNDTYYEEDNGNKVLVPDCNNKYWVNDTDYPGIAYRCEITCPAMGYKYRFGWECVPSCRNHSTNKFVANATIDCVDECYSKHYWVDADKELHCITTTDSSRVTGVDPAVESDYFHGYFREDNNCSGFGINKYQNGKTCNASCDASMPFNTPDLKCSASCTTTDFKFIQTETSKQCIAACDFDYYGTTATSGIELVCAQSCPSGTKISGFDAYSTSKLRCESSCSAFLTTKLVDPDFNLGSRGKCIDKCRPNKKFIDAAGLTCVDTCASSTFSIVNSVPKCDTCGTSILNDAVKTGYSQCITCPQFTDRQTGACVSTCERKNGSYCESQNDAVNCPKFQVIGSDTSCRKDCVGLVELNGQCFTTTEGCPANYVMNVAQTQCLPQCESGTLLNKVATPPQCIAGCGTKIYDNSASNPANCIEPTGMKYFSVVNGNKVQKADCIGGYWFADSDYPSFAKRCESNCQLMNIKYQLDSECIVSCKAHPTNKFVNNNKCVDECYSGLYTLDADKEMHCVITPDTTKVVGVDPSIVYTQVSGYLKQDKDCTTFGANKFYDGNACVSACPAGKPYYTSKFVCAASCMDTDEKFIATSGSLKCVAECQTLYYQKDGDIKLVCLSSCSSGKLSGFDSYSATKLRCEGSCTNFKQATLVDPDYNVAGRQQCISACRDSKKFISIDGTTCVASCASKLFVLSNGKLQCQASCLVSSLSELQEDYSQCFNCGQDQTDRATGQCVSDCQRINGSFCESADDKDRCAKIQVVSNKTICVANCNGMLELNGQCFTFAEGCPSGFMNAERTQCFAQCPEGQLIVKNSDVKQCKLGCGNMIYNESTDSCVDPTKNISQLFFFTKQNENRIQVEKCDVGTYYQVPGEVNVRRCEVSCEVMDIHYQIDRECIVSCRAHVSNKFVANDSNQCFDECYSGFYWVDESTVAREMHCLNERDPTKVLGIDPTATGSYFSGYYRQADDCTGFGVNKFQDGFMCVSQCPEERKYYSSKFVCTATCKTTTEKFINVSSSLQCIDSCRYQYYFQHTNGELVCLGFCKKAESISGYDTFGTKNLRCESSCTKFDTAVLIDPVFEIDTRRKCIDKCDTVNKFVSENKLTCQPTCTTPQFVVESGRQRCKAASETCTTVIDNQCIQCLANEVVDRISGACMVRTKCGQINGSFCEHNCPRIQIISGESFCKLDCAGLIDYKNQQCYDQTEGCPAGLFVNKDKTTCIESCEVGTLINPATTYKSCKPGCNAGEVYSVENNVCFTPTTTTYYTLDNGNKILKDKCNNGIFVQESVNLRQCGKTCAEMNIKYTSQDGKQCVASCKALNSFVSSTNQCVATCTLQTYQKLQDGELQCVDILDESKVTGVVPSVVPSVDPFVPAGYKKQDADCTTFGINKFQYGTSCVAACTTDKKFYTSKFVCTSSCIDTNEKFINESASLECISTCRTQYYEKQGTNKLVCLTNCPSDTKTSGFDLYSSSILRCDSDCSKFASANLVDPNFSINQRKKCISTCPTNAKFVTFDKKSCTADCQSQLFVIEKGVPRCVYNVALCRLAFAMDNVQPGYSQCIPTSCKSGWFVQRTTGTCVQTCQNIALNPAFCEDKVTSTNCPKIQMIEGSTYCVSSCDALELNGQCYTQLEGCPSGYSISINKRTCVQQCESGTMPQINNGISACTLGCGDNIYDEVNKVCINASAIPESDFYYRVDNGNKLLLNKCDGFWFQDTTSTNMMRCEASCDVMGINFQVEKQCFKSCKQHPTLKFVSNISNECVASCRSGIYFKDAQKELHCVTKKDATKVHGIDTAETAKQYIGYLREDSSCSDFGLSIFQDGLTCLTSCPTDRKYYTSQHICTSSCTLTNDKFVQNETSLQCISKCGTQYYQEYTAGVLICLVTCDSSRYSGYDYYQINQPRCADACTQFHDEHYISPNPILPQRRKCITTCPEPWKFISEDKLTCVKQCSQGLFQVLKSNKLACQTQCSFPYFQGQTLNTTFGYYSCESCSPLYMSRVQQKCVVDCDYISAEDPQICEASGDSVHCPFTQIKIVNGVPQSFCLSSCAAFGLLQAGNECYTKVEGCPRGLMVNAAGTMCVSECDPGTLVQEKNGIQYCEEGCGEQVYDPYANECIGAVGVYYILVNGNKILHIKCSLDVSPNMALNNTPADGHVWSFFDGIGTRCLLNCEEGNFKFQIIADQTCVNECPQLSAIVNSVEVCVDYQYCDFFKNGKCIDTCELTFNNMCVDKCTADQVLIGSICYDWTGCTRDLQNICEEPLSFTQQQTVKSGLNSGSISAIVILAILAAAAVAIVLKMKNKEENLKIKSGQGDFYANECDKAWEMCVVQKMFANAEEDEFDDDDEVTRHMHRRIVVEV</sequence>
<feature type="transmembrane region" description="Helical" evidence="1">
    <location>
        <begin position="6224"/>
        <end position="6244"/>
    </location>
</feature>
<organism evidence="3">
    <name type="scientific">Hexamita inflata</name>
    <dbReference type="NCBI Taxonomy" id="28002"/>
    <lineage>
        <taxon>Eukaryota</taxon>
        <taxon>Metamonada</taxon>
        <taxon>Diplomonadida</taxon>
        <taxon>Hexamitidae</taxon>
        <taxon>Hexamitinae</taxon>
        <taxon>Hexamita</taxon>
    </lineage>
</organism>
<proteinExistence type="predicted"/>
<keyword evidence="1" id="KW-1133">Transmembrane helix</keyword>
<dbReference type="EMBL" id="CAXDID020000353">
    <property type="protein sequence ID" value="CAL6081532.1"/>
    <property type="molecule type" value="Genomic_DNA"/>
</dbReference>
<feature type="signal peptide" evidence="2">
    <location>
        <begin position="1"/>
        <end position="16"/>
    </location>
</feature>
<evidence type="ECO:0000256" key="1">
    <source>
        <dbReference type="SAM" id="Phobius"/>
    </source>
</evidence>
<evidence type="ECO:0000313" key="5">
    <source>
        <dbReference type="Proteomes" id="UP001642409"/>
    </source>
</evidence>
<evidence type="ECO:0000313" key="4">
    <source>
        <dbReference type="EMBL" id="CAL6081532.1"/>
    </source>
</evidence>
<dbReference type="Proteomes" id="UP001642409">
    <property type="component" value="Unassembled WGS sequence"/>
</dbReference>
<evidence type="ECO:0000256" key="2">
    <source>
        <dbReference type="SAM" id="SignalP"/>
    </source>
</evidence>
<keyword evidence="1" id="KW-0812">Transmembrane</keyword>
<reference evidence="4 5" key="2">
    <citation type="submission" date="2024-07" db="EMBL/GenBank/DDBJ databases">
        <authorList>
            <person name="Akdeniz Z."/>
        </authorList>
    </citation>
    <scope>NUCLEOTIDE SEQUENCE [LARGE SCALE GENOMIC DNA]</scope>
</reference>
<dbReference type="EMBL" id="CATOUU010001184">
    <property type="protein sequence ID" value="CAI9978286.1"/>
    <property type="molecule type" value="Genomic_DNA"/>
</dbReference>
<feature type="chain" id="PRO_5041680439" evidence="2">
    <location>
        <begin position="17"/>
        <end position="6306"/>
    </location>
</feature>
<evidence type="ECO:0000313" key="3">
    <source>
        <dbReference type="EMBL" id="CAI9978286.1"/>
    </source>
</evidence>
<comment type="caution">
    <text evidence="3">The sequence shown here is derived from an EMBL/GenBank/DDBJ whole genome shotgun (WGS) entry which is preliminary data.</text>
</comment>
<name>A0AA86RHU2_9EUKA</name>
<protein>
    <submittedName>
        <fullName evidence="3">Uncharacterized protein</fullName>
    </submittedName>
</protein>
<keyword evidence="5" id="KW-1185">Reference proteome</keyword>